<evidence type="ECO:0000313" key="1">
    <source>
        <dbReference type="EMBL" id="QAA34660.1"/>
    </source>
</evidence>
<accession>A0A3R5UII8</accession>
<dbReference type="KEGG" id="cmah:C1I91_25190"/>
<sequence>MIHKNPPIVILLMNHKASAKNPSVVFFQCKTMFILETVKKYMDILRSKLKSYCKFITNN</sequence>
<keyword evidence="2" id="KW-1185">Reference proteome</keyword>
<name>A0A3R5UII8_9CLOT</name>
<protein>
    <submittedName>
        <fullName evidence="1">Uncharacterized protein</fullName>
    </submittedName>
</protein>
<evidence type="ECO:0000313" key="2">
    <source>
        <dbReference type="Proteomes" id="UP000286268"/>
    </source>
</evidence>
<dbReference type="EMBL" id="CP025746">
    <property type="protein sequence ID" value="QAA34660.1"/>
    <property type="molecule type" value="Genomic_DNA"/>
</dbReference>
<reference evidence="1 2" key="1">
    <citation type="submission" date="2018-01" db="EMBL/GenBank/DDBJ databases">
        <title>Genome Sequencing and Assembly of Anaerobacter polyendosporus strain CT4.</title>
        <authorList>
            <person name="Tachaapaikoon C."/>
            <person name="Sutheeworapong S."/>
            <person name="Jenjaroenpun P."/>
            <person name="Wongsurawat T."/>
            <person name="Nookeaw I."/>
            <person name="Cheawchanlertfa P."/>
            <person name="Kosugi A."/>
            <person name="Cheevadhanarak S."/>
            <person name="Ratanakhanokchai K."/>
        </authorList>
    </citation>
    <scope>NUCLEOTIDE SEQUENCE [LARGE SCALE GENOMIC DNA]</scope>
    <source>
        <strain evidence="1 2">CT4</strain>
    </source>
</reference>
<proteinExistence type="predicted"/>
<organism evidence="1 2">
    <name type="scientific">Clostridium manihotivorum</name>
    <dbReference type="NCBI Taxonomy" id="2320868"/>
    <lineage>
        <taxon>Bacteria</taxon>
        <taxon>Bacillati</taxon>
        <taxon>Bacillota</taxon>
        <taxon>Clostridia</taxon>
        <taxon>Eubacteriales</taxon>
        <taxon>Clostridiaceae</taxon>
        <taxon>Clostridium</taxon>
    </lineage>
</organism>
<dbReference type="AlphaFoldDB" id="A0A3R5UII8"/>
<dbReference type="Proteomes" id="UP000286268">
    <property type="component" value="Chromosome"/>
</dbReference>
<gene>
    <name evidence="1" type="ORF">C1I91_25190</name>
</gene>